<name>A0AA95GSM4_9GAMM</name>
<dbReference type="EMBL" id="CP123504">
    <property type="protein sequence ID" value="WGM00520.1"/>
    <property type="molecule type" value="Genomic_DNA"/>
</dbReference>
<proteinExistence type="predicted"/>
<protein>
    <submittedName>
        <fullName evidence="3">Phage minor head protein</fullName>
    </submittedName>
</protein>
<dbReference type="RefSeq" id="WP_280624125.1">
    <property type="nucleotide sequence ID" value="NZ_CP123504.1"/>
</dbReference>
<feature type="domain" description="Phage head morphogenesis" evidence="2">
    <location>
        <begin position="136"/>
        <end position="243"/>
    </location>
</feature>
<dbReference type="Proteomes" id="UP001177595">
    <property type="component" value="Chromosome"/>
</dbReference>
<evidence type="ECO:0000313" key="4">
    <source>
        <dbReference type="EMBL" id="WGM02525.1"/>
    </source>
</evidence>
<evidence type="ECO:0000313" key="3">
    <source>
        <dbReference type="EMBL" id="WGM00520.1"/>
    </source>
</evidence>
<dbReference type="Pfam" id="PF04233">
    <property type="entry name" value="Phage_Mu_F"/>
    <property type="match status" value="1"/>
</dbReference>
<sequence length="251" mass="28264">MRKKKYRQGSVLSTHQRSKRAETQYRTSLSQVAREIGAIINQRYDGSNDSVLDIQQALADYSELIESWARRVATKFVDTVSQDNARLWQKNSHEMSRELKRLIAQAPVGDVMQSIVHEQIKYIKSLPMDAADRVYDIQNRAIEAVVNGERPEHFTAMITNSGNVTASRAKMIARTELGRATQALTQSRALAIGSTGYIWRTANDGDVRHSHKKLEGQFIDWHNPPTLDGMIGHAGALPNCRCYCEVSFSDS</sequence>
<accession>A0AA95GSM4</accession>
<dbReference type="AlphaFoldDB" id="A0AA95GSM4"/>
<organism evidence="3 5">
    <name type="scientific">Arsenophonus nasoniae</name>
    <name type="common">son-killer infecting Nasonia vitripennis</name>
    <dbReference type="NCBI Taxonomy" id="638"/>
    <lineage>
        <taxon>Bacteria</taxon>
        <taxon>Pseudomonadati</taxon>
        <taxon>Pseudomonadota</taxon>
        <taxon>Gammaproteobacteria</taxon>
        <taxon>Enterobacterales</taxon>
        <taxon>Morganellaceae</taxon>
        <taxon>Arsenophonus</taxon>
    </lineage>
</organism>
<evidence type="ECO:0000259" key="2">
    <source>
        <dbReference type="Pfam" id="PF04233"/>
    </source>
</evidence>
<feature type="region of interest" description="Disordered" evidence="1">
    <location>
        <begin position="1"/>
        <end position="24"/>
    </location>
</feature>
<gene>
    <name evidence="4" type="ORF">QE210_05425</name>
    <name evidence="3" type="ORF">QE210_11635</name>
</gene>
<dbReference type="InterPro" id="IPR006528">
    <property type="entry name" value="Phage_head_morphogenesis_dom"/>
</dbReference>
<dbReference type="NCBIfam" id="TIGR01641">
    <property type="entry name" value="phageSPP1_gp7"/>
    <property type="match status" value="1"/>
</dbReference>
<dbReference type="EMBL" id="CP123504">
    <property type="protein sequence ID" value="WGM02525.1"/>
    <property type="molecule type" value="Genomic_DNA"/>
</dbReference>
<reference evidence="3" key="1">
    <citation type="submission" date="2023-04" db="EMBL/GenBank/DDBJ databases">
        <title>Genome dynamics across the evolutionary transition to endosymbiosis.</title>
        <authorList>
            <person name="Siozios S."/>
            <person name="Nadal-Jimenez P."/>
            <person name="Azagi T."/>
            <person name="Sprong H."/>
            <person name="Frost C.L."/>
            <person name="Parratt S.R."/>
            <person name="Taylor G."/>
            <person name="Brettell L."/>
            <person name="Lew K.C."/>
            <person name="Croft L."/>
            <person name="King K.C."/>
            <person name="Brockhurst M.A."/>
            <person name="Hypsa V."/>
            <person name="Novakova E."/>
            <person name="Darby A.C."/>
            <person name="Hurst G.D.D."/>
        </authorList>
    </citation>
    <scope>NUCLEOTIDE SEQUENCE</scope>
    <source>
        <strain evidence="3">APv</strain>
    </source>
</reference>
<evidence type="ECO:0000256" key="1">
    <source>
        <dbReference type="SAM" id="MobiDB-lite"/>
    </source>
</evidence>
<evidence type="ECO:0000313" key="5">
    <source>
        <dbReference type="Proteomes" id="UP001177595"/>
    </source>
</evidence>